<comment type="similarity">
    <text evidence="1 6">Belongs to the MsrB Met sulfoxide reductase family.</text>
</comment>
<feature type="binding site" evidence="6">
    <location>
        <position position="146"/>
    </location>
    <ligand>
        <name>Zn(2+)</name>
        <dbReference type="ChEBI" id="CHEBI:29105"/>
    </ligand>
</feature>
<feature type="binding site" evidence="6">
    <location>
        <position position="97"/>
    </location>
    <ligand>
        <name>Zn(2+)</name>
        <dbReference type="ChEBI" id="CHEBI:29105"/>
    </ligand>
</feature>
<evidence type="ECO:0000256" key="3">
    <source>
        <dbReference type="ARBA" id="ARBA00022833"/>
    </source>
</evidence>
<accession>A0A8J7JFT7</accession>
<dbReference type="Pfam" id="PF01641">
    <property type="entry name" value="SelR"/>
    <property type="match status" value="1"/>
</dbReference>
<keyword evidence="9" id="KW-1185">Reference proteome</keyword>
<comment type="caution">
    <text evidence="8">The sequence shown here is derived from an EMBL/GenBank/DDBJ whole genome shotgun (WGS) entry which is preliminary data.</text>
</comment>
<evidence type="ECO:0000256" key="4">
    <source>
        <dbReference type="ARBA" id="ARBA00023002"/>
    </source>
</evidence>
<evidence type="ECO:0000256" key="2">
    <source>
        <dbReference type="ARBA" id="ARBA00022723"/>
    </source>
</evidence>
<gene>
    <name evidence="6 8" type="primary">msrB</name>
    <name evidence="8" type="ORF">JFN93_17305</name>
</gene>
<evidence type="ECO:0000256" key="5">
    <source>
        <dbReference type="ARBA" id="ARBA00048488"/>
    </source>
</evidence>
<dbReference type="NCBIfam" id="TIGR00357">
    <property type="entry name" value="peptide-methionine (R)-S-oxide reductase MsrB"/>
    <property type="match status" value="1"/>
</dbReference>
<feature type="binding site" evidence="6">
    <location>
        <position position="100"/>
    </location>
    <ligand>
        <name>Zn(2+)</name>
        <dbReference type="ChEBI" id="CHEBI:29105"/>
    </ligand>
</feature>
<dbReference type="FunFam" id="2.170.150.20:FF:000001">
    <property type="entry name" value="Peptide methionine sulfoxide reductase MsrB"/>
    <property type="match status" value="1"/>
</dbReference>
<keyword evidence="3 6" id="KW-0862">Zinc</keyword>
<keyword evidence="2 6" id="KW-0479">Metal-binding</keyword>
<evidence type="ECO:0000256" key="1">
    <source>
        <dbReference type="ARBA" id="ARBA00007174"/>
    </source>
</evidence>
<name>A0A8J7JFT7_9BACT</name>
<dbReference type="Gene3D" id="2.170.150.20">
    <property type="entry name" value="Peptide methionine sulfoxide reductase"/>
    <property type="match status" value="1"/>
</dbReference>
<dbReference type="EC" id="1.8.4.12" evidence="6"/>
<dbReference type="GO" id="GO:0005737">
    <property type="term" value="C:cytoplasm"/>
    <property type="evidence" value="ECO:0007669"/>
    <property type="project" value="TreeGrafter"/>
</dbReference>
<dbReference type="Proteomes" id="UP000636888">
    <property type="component" value="Unassembled WGS sequence"/>
</dbReference>
<evidence type="ECO:0000259" key="7">
    <source>
        <dbReference type="PROSITE" id="PS51790"/>
    </source>
</evidence>
<sequence length="181" mass="20167">MRYLVLFLGLALAGLVTGSLLEANRLLEPGTVHAAARIRVYSAAKGSYVMSDEVVKTKEQWKMQLTPEQFHVLREKGTERAFTGKLANNHEHGIYRCAGCGLDLYRSEDKFESGTGWPSFTRPIAPENIGTETDRSFFTTRTEVHCRRCGGHLGHVFDDGPKPTGLRYCMNSAALEFVPTK</sequence>
<comment type="cofactor">
    <cofactor evidence="6">
        <name>Zn(2+)</name>
        <dbReference type="ChEBI" id="CHEBI:29105"/>
    </cofactor>
    <text evidence="6">Binds 1 zinc ion per subunit. The zinc ion is important for the structural integrity of the protein.</text>
</comment>
<dbReference type="RefSeq" id="WP_199385386.1">
    <property type="nucleotide sequence ID" value="NZ_JAEMHM010000014.1"/>
</dbReference>
<proteinExistence type="inferred from homology"/>
<feature type="domain" description="MsrB" evidence="7">
    <location>
        <begin position="58"/>
        <end position="180"/>
    </location>
</feature>
<dbReference type="GO" id="GO:0030091">
    <property type="term" value="P:protein repair"/>
    <property type="evidence" value="ECO:0007669"/>
    <property type="project" value="InterPro"/>
</dbReference>
<dbReference type="SUPFAM" id="SSF51316">
    <property type="entry name" value="Mss4-like"/>
    <property type="match status" value="1"/>
</dbReference>
<dbReference type="PROSITE" id="PS51790">
    <property type="entry name" value="MSRB"/>
    <property type="match status" value="1"/>
</dbReference>
<protein>
    <recommendedName>
        <fullName evidence="6">Peptide methionine sulfoxide reductase MsrB</fullName>
        <ecNumber evidence="6">1.8.4.12</ecNumber>
    </recommendedName>
    <alternativeName>
        <fullName evidence="6">Peptide-methionine (R)-S-oxide reductase</fullName>
    </alternativeName>
</protein>
<dbReference type="AlphaFoldDB" id="A0A8J7JFT7"/>
<organism evidence="8 9">
    <name type="scientific">Geomesophilobacter sediminis</name>
    <dbReference type="NCBI Taxonomy" id="2798584"/>
    <lineage>
        <taxon>Bacteria</taxon>
        <taxon>Pseudomonadati</taxon>
        <taxon>Thermodesulfobacteriota</taxon>
        <taxon>Desulfuromonadia</taxon>
        <taxon>Geobacterales</taxon>
        <taxon>Geobacteraceae</taxon>
        <taxon>Geomesophilobacter</taxon>
    </lineage>
</organism>
<dbReference type="GO" id="GO:0033743">
    <property type="term" value="F:peptide-methionine (R)-S-oxide reductase activity"/>
    <property type="evidence" value="ECO:0007669"/>
    <property type="project" value="UniProtKB-UniRule"/>
</dbReference>
<dbReference type="InterPro" id="IPR002579">
    <property type="entry name" value="Met_Sox_Rdtase_MsrB_dom"/>
</dbReference>
<keyword evidence="4 6" id="KW-0560">Oxidoreductase</keyword>
<evidence type="ECO:0000313" key="9">
    <source>
        <dbReference type="Proteomes" id="UP000636888"/>
    </source>
</evidence>
<dbReference type="HAMAP" id="MF_01400">
    <property type="entry name" value="MsrB"/>
    <property type="match status" value="1"/>
</dbReference>
<evidence type="ECO:0000313" key="8">
    <source>
        <dbReference type="EMBL" id="MBJ6726471.1"/>
    </source>
</evidence>
<feature type="binding site" evidence="6">
    <location>
        <position position="149"/>
    </location>
    <ligand>
        <name>Zn(2+)</name>
        <dbReference type="ChEBI" id="CHEBI:29105"/>
    </ligand>
</feature>
<comment type="catalytic activity">
    <reaction evidence="5 6">
        <text>L-methionyl-[protein] + [thioredoxin]-disulfide + H2O = L-methionyl-(R)-S-oxide-[protein] + [thioredoxin]-dithiol</text>
        <dbReference type="Rhea" id="RHEA:24164"/>
        <dbReference type="Rhea" id="RHEA-COMP:10698"/>
        <dbReference type="Rhea" id="RHEA-COMP:10700"/>
        <dbReference type="Rhea" id="RHEA-COMP:12313"/>
        <dbReference type="Rhea" id="RHEA-COMP:12314"/>
        <dbReference type="ChEBI" id="CHEBI:15377"/>
        <dbReference type="ChEBI" id="CHEBI:16044"/>
        <dbReference type="ChEBI" id="CHEBI:29950"/>
        <dbReference type="ChEBI" id="CHEBI:45764"/>
        <dbReference type="ChEBI" id="CHEBI:50058"/>
        <dbReference type="EC" id="1.8.4.12"/>
    </reaction>
</comment>
<reference evidence="8" key="1">
    <citation type="submission" date="2020-12" db="EMBL/GenBank/DDBJ databases">
        <title>Geomonas sp. Red875, isolated from river sediment.</title>
        <authorList>
            <person name="Xu Z."/>
            <person name="Zhang Z."/>
            <person name="Masuda Y."/>
            <person name="Itoh H."/>
            <person name="Senoo K."/>
        </authorList>
    </citation>
    <scope>NUCLEOTIDE SEQUENCE</scope>
    <source>
        <strain evidence="8">Red875</strain>
    </source>
</reference>
<dbReference type="InterPro" id="IPR028427">
    <property type="entry name" value="Met_Sox_Rdtase_MsrB"/>
</dbReference>
<dbReference type="GO" id="GO:0008270">
    <property type="term" value="F:zinc ion binding"/>
    <property type="evidence" value="ECO:0007669"/>
    <property type="project" value="UniProtKB-UniRule"/>
</dbReference>
<feature type="active site" description="Nucleophile" evidence="6">
    <location>
        <position position="169"/>
    </location>
</feature>
<dbReference type="InterPro" id="IPR011057">
    <property type="entry name" value="Mss4-like_sf"/>
</dbReference>
<dbReference type="PANTHER" id="PTHR10173:SF52">
    <property type="entry name" value="METHIONINE-R-SULFOXIDE REDUCTASE B1"/>
    <property type="match status" value="1"/>
</dbReference>
<dbReference type="EMBL" id="JAEMHM010000014">
    <property type="protein sequence ID" value="MBJ6726471.1"/>
    <property type="molecule type" value="Genomic_DNA"/>
</dbReference>
<evidence type="ECO:0000256" key="6">
    <source>
        <dbReference type="HAMAP-Rule" id="MF_01400"/>
    </source>
</evidence>
<dbReference type="PANTHER" id="PTHR10173">
    <property type="entry name" value="METHIONINE SULFOXIDE REDUCTASE"/>
    <property type="match status" value="1"/>
</dbReference>
<dbReference type="GO" id="GO:0006979">
    <property type="term" value="P:response to oxidative stress"/>
    <property type="evidence" value="ECO:0007669"/>
    <property type="project" value="InterPro"/>
</dbReference>